<protein>
    <recommendedName>
        <fullName evidence="1">FlgD/Vpr Ig-like domain-containing protein</fullName>
    </recommendedName>
</protein>
<dbReference type="AlphaFoldDB" id="A0A956N8J9"/>
<reference evidence="2" key="1">
    <citation type="submission" date="2020-04" db="EMBL/GenBank/DDBJ databases">
        <authorList>
            <person name="Zhang T."/>
        </authorList>
    </citation>
    <scope>NUCLEOTIDE SEQUENCE</scope>
    <source>
        <strain evidence="2">HKST-UBA02</strain>
    </source>
</reference>
<evidence type="ECO:0000313" key="3">
    <source>
        <dbReference type="Proteomes" id="UP000739538"/>
    </source>
</evidence>
<dbReference type="InterPro" id="IPR025965">
    <property type="entry name" value="FlgD/Vpr_Ig-like"/>
</dbReference>
<comment type="caution">
    <text evidence="2">The sequence shown here is derived from an EMBL/GenBank/DDBJ whole genome shotgun (WGS) entry which is preliminary data.</text>
</comment>
<proteinExistence type="predicted"/>
<evidence type="ECO:0000313" key="2">
    <source>
        <dbReference type="EMBL" id="MCA9754592.1"/>
    </source>
</evidence>
<accession>A0A956N8J9</accession>
<dbReference type="InterPro" id="IPR029062">
    <property type="entry name" value="Class_I_gatase-like"/>
</dbReference>
<dbReference type="SUPFAM" id="SSF52317">
    <property type="entry name" value="Class I glutamine amidotransferase-like"/>
    <property type="match status" value="1"/>
</dbReference>
<gene>
    <name evidence="2" type="ORF">KDA27_02230</name>
</gene>
<evidence type="ECO:0000259" key="1">
    <source>
        <dbReference type="Pfam" id="PF13860"/>
    </source>
</evidence>
<organism evidence="2 3">
    <name type="scientific">Eiseniibacteriota bacterium</name>
    <dbReference type="NCBI Taxonomy" id="2212470"/>
    <lineage>
        <taxon>Bacteria</taxon>
        <taxon>Candidatus Eiseniibacteriota</taxon>
    </lineage>
</organism>
<reference evidence="2" key="2">
    <citation type="journal article" date="2021" name="Microbiome">
        <title>Successional dynamics and alternative stable states in a saline activated sludge microbial community over 9 years.</title>
        <authorList>
            <person name="Wang Y."/>
            <person name="Ye J."/>
            <person name="Ju F."/>
            <person name="Liu L."/>
            <person name="Boyd J.A."/>
            <person name="Deng Y."/>
            <person name="Parks D.H."/>
            <person name="Jiang X."/>
            <person name="Yin X."/>
            <person name="Woodcroft B.J."/>
            <person name="Tyson G.W."/>
            <person name="Hugenholtz P."/>
            <person name="Polz M.F."/>
            <person name="Zhang T."/>
        </authorList>
    </citation>
    <scope>NUCLEOTIDE SEQUENCE</scope>
    <source>
        <strain evidence="2">HKST-UBA02</strain>
    </source>
</reference>
<dbReference type="EMBL" id="JAGQHS010000006">
    <property type="protein sequence ID" value="MCA9754592.1"/>
    <property type="molecule type" value="Genomic_DNA"/>
</dbReference>
<dbReference type="Pfam" id="PF13860">
    <property type="entry name" value="FlgD_ig"/>
    <property type="match status" value="1"/>
</dbReference>
<name>A0A956N8J9_UNCEI</name>
<dbReference type="Gene3D" id="2.60.40.4070">
    <property type="match status" value="1"/>
</dbReference>
<dbReference type="Proteomes" id="UP000739538">
    <property type="component" value="Unassembled WGS sequence"/>
</dbReference>
<feature type="domain" description="FlgD/Vpr Ig-like" evidence="1">
    <location>
        <begin position="502"/>
        <end position="569"/>
    </location>
</feature>
<sequence length="580" mass="61283">MIEGTEAYIGASPCEQMIPEYMNGINTSLEGFSYLSPIEITGGLEISGSTATITTDVELLDDVNLPALQVTIFLVENNITWCCGYGGVDHWDEVVRSVRSTAISPTFGGGTVQVQESYNIGSYNAAELEAYAVVEAVGGSKQIYQATDFGPPIDYFFVQAFDTKIGSAPEGNDTVLFDGFVQNLGVSADMIDIAIDNGFGWPADFQVEGDSNWYTTLSVALAAGETKAVTVRVQTDGVVRTGSGTLTSTGQAQGQVQAATMKVFNGSPAILMVDDDGTGTYELPFTNALGTLGYLYDLHTVGQGSGPNAASMNGYDAIIWQTAYLVSTLNGAETEALQNYVDNGGNLFFSSMSFLSTQGTGTTFTQDVLGIASFVNDARSDVANGVGGDPITDGMAFTLEWPTSAANRTDHLVMGAATGIMTDEDDEFVACRYELPEGNRTCLNTVCMDAFKGDPAQQADLVQKSIIWVLGGGLDPADVGDIEIASNLGRLSASPNPLATSTELSFRLSDAAAKESVSLILVDAAGRQVRSLAKGEFEPGLHVLTWDGRDDQGREVAGGVYFGRLETTEGDSQAKIVKVN</sequence>